<dbReference type="InterPro" id="IPR036388">
    <property type="entry name" value="WH-like_DNA-bd_sf"/>
</dbReference>
<keyword evidence="3" id="KW-0804">Transcription</keyword>
<dbReference type="InterPro" id="IPR011991">
    <property type="entry name" value="ArsR-like_HTH"/>
</dbReference>
<dbReference type="Proteomes" id="UP000193136">
    <property type="component" value="Unassembled WGS sequence"/>
</dbReference>
<dbReference type="PANTHER" id="PTHR43132:SF6">
    <property type="entry name" value="HTH-TYPE TRANSCRIPTIONAL REPRESSOR CZRA"/>
    <property type="match status" value="1"/>
</dbReference>
<dbReference type="CDD" id="cd00090">
    <property type="entry name" value="HTH_ARSR"/>
    <property type="match status" value="1"/>
</dbReference>
<evidence type="ECO:0000313" key="5">
    <source>
        <dbReference type="EMBL" id="ORJ60602.1"/>
    </source>
</evidence>
<dbReference type="GO" id="GO:0003677">
    <property type="term" value="F:DNA binding"/>
    <property type="evidence" value="ECO:0007669"/>
    <property type="project" value="UniProtKB-KW"/>
</dbReference>
<keyword evidence="6" id="KW-1185">Reference proteome</keyword>
<reference evidence="5 6" key="1">
    <citation type="submission" date="2017-03" db="EMBL/GenBank/DDBJ databases">
        <title>Genome sequence of Geothermobacter sp. EPR-M, Deep-Sea Iron Reducer.</title>
        <authorList>
            <person name="Tully B."/>
            <person name="Savalia P."/>
            <person name="Abuyen K."/>
            <person name="Baughan C."/>
            <person name="Romero E."/>
            <person name="Ronkowski C."/>
            <person name="Torres B."/>
            <person name="Tremblay J."/>
            <person name="Trujillo A."/>
            <person name="Tyler M."/>
            <person name="Perez-Rodriguez I."/>
            <person name="Amend J."/>
        </authorList>
    </citation>
    <scope>NUCLEOTIDE SEQUENCE [LARGE SCALE GENOMIC DNA]</scope>
    <source>
        <strain evidence="5 6">EPR-M</strain>
    </source>
</reference>
<dbReference type="EMBL" id="NAAD01000007">
    <property type="protein sequence ID" value="ORJ60602.1"/>
    <property type="molecule type" value="Genomic_DNA"/>
</dbReference>
<proteinExistence type="predicted"/>
<protein>
    <recommendedName>
        <fullName evidence="4">HTH arsR-type domain-containing protein</fullName>
    </recommendedName>
</protein>
<keyword evidence="2" id="KW-0238">DNA-binding</keyword>
<evidence type="ECO:0000256" key="1">
    <source>
        <dbReference type="ARBA" id="ARBA00023015"/>
    </source>
</evidence>
<dbReference type="Pfam" id="PF01022">
    <property type="entry name" value="HTH_5"/>
    <property type="match status" value="1"/>
</dbReference>
<dbReference type="RefSeq" id="WP_085010083.1">
    <property type="nucleotide sequence ID" value="NZ_NAAD01000007.1"/>
</dbReference>
<comment type="caution">
    <text evidence="5">The sequence shown here is derived from an EMBL/GenBank/DDBJ whole genome shotgun (WGS) entry which is preliminary data.</text>
</comment>
<evidence type="ECO:0000259" key="4">
    <source>
        <dbReference type="PROSITE" id="PS50987"/>
    </source>
</evidence>
<evidence type="ECO:0000256" key="3">
    <source>
        <dbReference type="ARBA" id="ARBA00023163"/>
    </source>
</evidence>
<feature type="domain" description="HTH arsR-type" evidence="4">
    <location>
        <begin position="33"/>
        <end position="126"/>
    </location>
</feature>
<evidence type="ECO:0000313" key="6">
    <source>
        <dbReference type="Proteomes" id="UP000193136"/>
    </source>
</evidence>
<dbReference type="OrthoDB" id="9810923at2"/>
<dbReference type="AlphaFoldDB" id="A0A1X0Y686"/>
<dbReference type="PANTHER" id="PTHR43132">
    <property type="entry name" value="ARSENICAL RESISTANCE OPERON REPRESSOR ARSR-RELATED"/>
    <property type="match status" value="1"/>
</dbReference>
<dbReference type="SUPFAM" id="SSF46785">
    <property type="entry name" value="Winged helix' DNA-binding domain"/>
    <property type="match status" value="1"/>
</dbReference>
<dbReference type="InterPro" id="IPR001845">
    <property type="entry name" value="HTH_ArsR_DNA-bd_dom"/>
</dbReference>
<dbReference type="SMART" id="SM00418">
    <property type="entry name" value="HTH_ARSR"/>
    <property type="match status" value="1"/>
</dbReference>
<dbReference type="PROSITE" id="PS50987">
    <property type="entry name" value="HTH_ARSR_2"/>
    <property type="match status" value="1"/>
</dbReference>
<organism evidence="5 6">
    <name type="scientific">Geothermobacter hydrogeniphilus</name>
    <dbReference type="NCBI Taxonomy" id="1969733"/>
    <lineage>
        <taxon>Bacteria</taxon>
        <taxon>Pseudomonadati</taxon>
        <taxon>Thermodesulfobacteriota</taxon>
        <taxon>Desulfuromonadia</taxon>
        <taxon>Desulfuromonadales</taxon>
        <taxon>Geothermobacteraceae</taxon>
        <taxon>Geothermobacter</taxon>
    </lineage>
</organism>
<dbReference type="GO" id="GO:0003700">
    <property type="term" value="F:DNA-binding transcription factor activity"/>
    <property type="evidence" value="ECO:0007669"/>
    <property type="project" value="InterPro"/>
</dbReference>
<accession>A0A1X0Y686</accession>
<dbReference type="Gene3D" id="1.10.10.10">
    <property type="entry name" value="Winged helix-like DNA-binding domain superfamily/Winged helix DNA-binding domain"/>
    <property type="match status" value="1"/>
</dbReference>
<keyword evidence="1" id="KW-0805">Transcription regulation</keyword>
<dbReference type="NCBIfam" id="NF033788">
    <property type="entry name" value="HTH_metalloreg"/>
    <property type="match status" value="1"/>
</dbReference>
<name>A0A1X0Y686_9BACT</name>
<dbReference type="STRING" id="1969733.B5V00_07125"/>
<dbReference type="InterPro" id="IPR036390">
    <property type="entry name" value="WH_DNA-bd_sf"/>
</dbReference>
<dbReference type="InterPro" id="IPR051011">
    <property type="entry name" value="Metal_resp_trans_reg"/>
</dbReference>
<evidence type="ECO:0000256" key="2">
    <source>
        <dbReference type="ARBA" id="ARBA00023125"/>
    </source>
</evidence>
<gene>
    <name evidence="5" type="ORF">B5V00_07125</name>
</gene>
<sequence>MSKKPQPTDAAETPCKVTCFNEELIREIQDSLVTETELQNLAEFYKLLGSPVRLKILFALGKGELCVCDLAHILGLSMPATSQQLKQLRQQGLLNHRTDGRMSYYSLAKPRLFEAIQGDVAFIEKT</sequence>
<dbReference type="PRINTS" id="PR00778">
    <property type="entry name" value="HTHARSR"/>
</dbReference>